<dbReference type="eggNOG" id="COG3247">
    <property type="taxonomic scope" value="Bacteria"/>
</dbReference>
<evidence type="ECO:0000256" key="1">
    <source>
        <dbReference type="SAM" id="Phobius"/>
    </source>
</evidence>
<dbReference type="InterPro" id="IPR052712">
    <property type="entry name" value="Acid_resist_chaperone_HdeD"/>
</dbReference>
<evidence type="ECO:0008006" key="4">
    <source>
        <dbReference type="Google" id="ProtNLM"/>
    </source>
</evidence>
<dbReference type="KEGG" id="bcv:Bcav_4031"/>
<protein>
    <recommendedName>
        <fullName evidence="4">HdeD family acid-resistance protein</fullName>
    </recommendedName>
</protein>
<dbReference type="GO" id="GO:0005886">
    <property type="term" value="C:plasma membrane"/>
    <property type="evidence" value="ECO:0007669"/>
    <property type="project" value="TreeGrafter"/>
</dbReference>
<dbReference type="PANTHER" id="PTHR34989:SF1">
    <property type="entry name" value="PROTEIN HDED"/>
    <property type="match status" value="1"/>
</dbReference>
<keyword evidence="1" id="KW-0472">Membrane</keyword>
<gene>
    <name evidence="2" type="ordered locus">Bcav_4031</name>
</gene>
<dbReference type="EMBL" id="CP001618">
    <property type="protein sequence ID" value="ACQ82272.1"/>
    <property type="molecule type" value="Genomic_DNA"/>
</dbReference>
<proteinExistence type="predicted"/>
<keyword evidence="1" id="KW-1133">Transmembrane helix</keyword>
<dbReference type="Pfam" id="PF03729">
    <property type="entry name" value="DUF308"/>
    <property type="match status" value="2"/>
</dbReference>
<feature type="transmembrane region" description="Helical" evidence="1">
    <location>
        <begin position="20"/>
        <end position="40"/>
    </location>
</feature>
<feature type="transmembrane region" description="Helical" evidence="1">
    <location>
        <begin position="77"/>
        <end position="97"/>
    </location>
</feature>
<sequence length="196" mass="20608">MSESPGAPAPLFSQLAGQVWYYPVIRGVLAIILGILALVWPGATVLTLVLLLGAFWVVDGIVELVDGIRWRGLPGAGWRIFFGIVSIIAGLVLLFRPGMSLDVIIIVGGIWAILGGIFIVVAAFQARPLPGWGWTLFTGIVIAILGILLLVQPGITAAALVLTLGIWAIVVGLVLVILGFQIRSAGKRAANDARTA</sequence>
<dbReference type="PANTHER" id="PTHR34989">
    <property type="entry name" value="PROTEIN HDED"/>
    <property type="match status" value="1"/>
</dbReference>
<evidence type="ECO:0000313" key="3">
    <source>
        <dbReference type="Proteomes" id="UP000007962"/>
    </source>
</evidence>
<keyword evidence="1" id="KW-0812">Transmembrane</keyword>
<dbReference type="OrthoDB" id="3238356at2"/>
<evidence type="ECO:0000313" key="2">
    <source>
        <dbReference type="EMBL" id="ACQ82272.1"/>
    </source>
</evidence>
<organism evidence="2 3">
    <name type="scientific">Beutenbergia cavernae (strain ATCC BAA-8 / DSM 12333 / CCUG 43141 / JCM 11478 / NBRC 16432 / NCIMB 13614 / HKI 0122)</name>
    <dbReference type="NCBI Taxonomy" id="471853"/>
    <lineage>
        <taxon>Bacteria</taxon>
        <taxon>Bacillati</taxon>
        <taxon>Actinomycetota</taxon>
        <taxon>Actinomycetes</taxon>
        <taxon>Micrococcales</taxon>
        <taxon>Beutenbergiaceae</taxon>
        <taxon>Beutenbergia</taxon>
    </lineage>
</organism>
<feature type="transmembrane region" description="Helical" evidence="1">
    <location>
        <begin position="103"/>
        <end position="124"/>
    </location>
</feature>
<dbReference type="STRING" id="471853.Bcav_4031"/>
<reference evidence="2 3" key="1">
    <citation type="journal article" date="2009" name="Stand. Genomic Sci.">
        <title>Complete genome sequence of Beutenbergia cavernae type strain (HKI 0122).</title>
        <authorList>
            <person name="Land M."/>
            <person name="Pukall R."/>
            <person name="Abt B."/>
            <person name="Goker M."/>
            <person name="Rohde M."/>
            <person name="Glavina Del Rio T."/>
            <person name="Tice H."/>
            <person name="Copeland A."/>
            <person name="Cheng J.F."/>
            <person name="Lucas S."/>
            <person name="Chen F."/>
            <person name="Nolan M."/>
            <person name="Bruce D."/>
            <person name="Goodwin L."/>
            <person name="Pitluck S."/>
            <person name="Ivanova N."/>
            <person name="Mavromatis K."/>
            <person name="Ovchinnikova G."/>
            <person name="Pati A."/>
            <person name="Chen A."/>
            <person name="Palaniappan K."/>
            <person name="Hauser L."/>
            <person name="Chang Y.J."/>
            <person name="Jefferies C.C."/>
            <person name="Saunders E."/>
            <person name="Brettin T."/>
            <person name="Detter J.C."/>
            <person name="Han C."/>
            <person name="Chain P."/>
            <person name="Bristow J."/>
            <person name="Eisen J.A."/>
            <person name="Markowitz V."/>
            <person name="Hugenholtz P."/>
            <person name="Kyrpides N.C."/>
            <person name="Klenk H.P."/>
            <person name="Lapidus A."/>
        </authorList>
    </citation>
    <scope>NUCLEOTIDE SEQUENCE [LARGE SCALE GENOMIC DNA]</scope>
    <source>
        <strain evidence="3">ATCC BAA-8 / DSM 12333 / NBRC 16432</strain>
    </source>
</reference>
<dbReference type="Proteomes" id="UP000007962">
    <property type="component" value="Chromosome"/>
</dbReference>
<name>C5C5D2_BEUC1</name>
<accession>C5C5D2</accession>
<dbReference type="AlphaFoldDB" id="C5C5D2"/>
<keyword evidence="3" id="KW-1185">Reference proteome</keyword>
<dbReference type="HOGENOM" id="CLU_091585_5_2_11"/>
<feature type="transmembrane region" description="Helical" evidence="1">
    <location>
        <begin position="131"/>
        <end position="151"/>
    </location>
</feature>
<dbReference type="InterPro" id="IPR005325">
    <property type="entry name" value="DUF308_memb"/>
</dbReference>
<feature type="transmembrane region" description="Helical" evidence="1">
    <location>
        <begin position="46"/>
        <end position="65"/>
    </location>
</feature>
<feature type="transmembrane region" description="Helical" evidence="1">
    <location>
        <begin position="157"/>
        <end position="180"/>
    </location>
</feature>
<dbReference type="RefSeq" id="WP_015884509.1">
    <property type="nucleotide sequence ID" value="NC_012669.1"/>
</dbReference>